<evidence type="ECO:0000313" key="2">
    <source>
        <dbReference type="EMBL" id="GEP44923.1"/>
    </source>
</evidence>
<protein>
    <submittedName>
        <fullName evidence="2">Uncharacterized protein</fullName>
    </submittedName>
</protein>
<accession>A0A512MDW0</accession>
<dbReference type="OrthoDB" id="7064445at2"/>
<evidence type="ECO:0000313" key="3">
    <source>
        <dbReference type="Proteomes" id="UP000321577"/>
    </source>
</evidence>
<organism evidence="2 3">
    <name type="scientific">Brevifollis gellanilyticus</name>
    <dbReference type="NCBI Taxonomy" id="748831"/>
    <lineage>
        <taxon>Bacteria</taxon>
        <taxon>Pseudomonadati</taxon>
        <taxon>Verrucomicrobiota</taxon>
        <taxon>Verrucomicrobiia</taxon>
        <taxon>Verrucomicrobiales</taxon>
        <taxon>Verrucomicrobiaceae</taxon>
    </lineage>
</organism>
<dbReference type="AlphaFoldDB" id="A0A512MDW0"/>
<gene>
    <name evidence="2" type="ORF">BGE01nite_42140</name>
</gene>
<comment type="caution">
    <text evidence="2">The sequence shown here is derived from an EMBL/GenBank/DDBJ whole genome shotgun (WGS) entry which is preliminary data.</text>
</comment>
<proteinExistence type="predicted"/>
<feature type="region of interest" description="Disordered" evidence="1">
    <location>
        <begin position="1"/>
        <end position="20"/>
    </location>
</feature>
<reference evidence="2 3" key="1">
    <citation type="submission" date="2019-07" db="EMBL/GenBank/DDBJ databases">
        <title>Whole genome shotgun sequence of Brevifollis gellanilyticus NBRC 108608.</title>
        <authorList>
            <person name="Hosoyama A."/>
            <person name="Uohara A."/>
            <person name="Ohji S."/>
            <person name="Ichikawa N."/>
        </authorList>
    </citation>
    <scope>NUCLEOTIDE SEQUENCE [LARGE SCALE GENOMIC DNA]</scope>
    <source>
        <strain evidence="2 3">NBRC 108608</strain>
    </source>
</reference>
<evidence type="ECO:0000256" key="1">
    <source>
        <dbReference type="SAM" id="MobiDB-lite"/>
    </source>
</evidence>
<dbReference type="RefSeq" id="WP_146853335.1">
    <property type="nucleotide sequence ID" value="NZ_BKAG01000038.1"/>
</dbReference>
<sequence length="112" mass="12783">MPTSYEGSKEDHRMNADPLPTAEQQVRLSDMVAMAFVEIRLLGWAGRAEQASDLADAFHNIPREIFGWGRWSIGHTRAMLQCYQDKHHNEEYPGRTNYVAIFNSIFPTEGVT</sequence>
<name>A0A512MDW0_9BACT</name>
<dbReference type="Proteomes" id="UP000321577">
    <property type="component" value="Unassembled WGS sequence"/>
</dbReference>
<dbReference type="EMBL" id="BKAG01000038">
    <property type="protein sequence ID" value="GEP44923.1"/>
    <property type="molecule type" value="Genomic_DNA"/>
</dbReference>
<keyword evidence="3" id="KW-1185">Reference proteome</keyword>